<evidence type="ECO:0000313" key="3">
    <source>
        <dbReference type="Proteomes" id="UP000823201"/>
    </source>
</evidence>
<dbReference type="PROSITE" id="PS51071">
    <property type="entry name" value="HTH_RPIR"/>
    <property type="match status" value="1"/>
</dbReference>
<organism evidence="2 3">
    <name type="scientific">Sporolactobacillus spathodeae</name>
    <dbReference type="NCBI Taxonomy" id="1465502"/>
    <lineage>
        <taxon>Bacteria</taxon>
        <taxon>Bacillati</taxon>
        <taxon>Bacillota</taxon>
        <taxon>Bacilli</taxon>
        <taxon>Bacillales</taxon>
        <taxon>Sporolactobacillaceae</taxon>
        <taxon>Sporolactobacillus</taxon>
    </lineage>
</organism>
<dbReference type="InterPro" id="IPR047640">
    <property type="entry name" value="RpiR-like"/>
</dbReference>
<dbReference type="Pfam" id="PF01418">
    <property type="entry name" value="HTH_6"/>
    <property type="match status" value="1"/>
</dbReference>
<dbReference type="EMBL" id="JAFBEV010000008">
    <property type="protein sequence ID" value="MBM7657743.1"/>
    <property type="molecule type" value="Genomic_DNA"/>
</dbReference>
<dbReference type="Proteomes" id="UP000823201">
    <property type="component" value="Unassembled WGS sequence"/>
</dbReference>
<dbReference type="GO" id="GO:0003677">
    <property type="term" value="F:DNA binding"/>
    <property type="evidence" value="ECO:0007669"/>
    <property type="project" value="UniProtKB-KW"/>
</dbReference>
<dbReference type="InterPro" id="IPR009057">
    <property type="entry name" value="Homeodomain-like_sf"/>
</dbReference>
<evidence type="ECO:0000313" key="2">
    <source>
        <dbReference type="EMBL" id="MBM7657743.1"/>
    </source>
</evidence>
<dbReference type="RefSeq" id="WP_205006073.1">
    <property type="nucleotide sequence ID" value="NZ_CBCRXA010000006.1"/>
</dbReference>
<reference evidence="2 3" key="1">
    <citation type="submission" date="2021-01" db="EMBL/GenBank/DDBJ databases">
        <title>Genomic Encyclopedia of Type Strains, Phase IV (KMG-IV): sequencing the most valuable type-strain genomes for metagenomic binning, comparative biology and taxonomic classification.</title>
        <authorList>
            <person name="Goeker M."/>
        </authorList>
    </citation>
    <scope>NUCLEOTIDE SEQUENCE [LARGE SCALE GENOMIC DNA]</scope>
    <source>
        <strain evidence="2 3">DSM 100968</strain>
    </source>
</reference>
<dbReference type="SUPFAM" id="SSF46689">
    <property type="entry name" value="Homeodomain-like"/>
    <property type="match status" value="1"/>
</dbReference>
<dbReference type="InterPro" id="IPR000281">
    <property type="entry name" value="HTH_RpiR"/>
</dbReference>
<dbReference type="PANTHER" id="PTHR30514:SF1">
    <property type="entry name" value="HTH-TYPE TRANSCRIPTIONAL REGULATOR HEXR-RELATED"/>
    <property type="match status" value="1"/>
</dbReference>
<feature type="domain" description="HTH rpiR-type" evidence="1">
    <location>
        <begin position="3"/>
        <end position="79"/>
    </location>
</feature>
<protein>
    <submittedName>
        <fullName evidence="2">DNA-binding MurR/RpiR family transcriptional regulator</fullName>
    </submittedName>
</protein>
<accession>A0ABS2Q7H3</accession>
<keyword evidence="3" id="KW-1185">Reference proteome</keyword>
<sequence>MYTSVILQIKEKLNQLSKSERKVGDFILSHVVETVSQNTSKLAQNIGVSPATIVCFCRSVGLSGFSQLKVKFYAESSDIDATLYTDIRPNENPDEISKKLVLRFNQSIAQIDELQDRAQVT</sequence>
<name>A0ABS2Q7H3_9BACL</name>
<dbReference type="InterPro" id="IPR036388">
    <property type="entry name" value="WH-like_DNA-bd_sf"/>
</dbReference>
<evidence type="ECO:0000259" key="1">
    <source>
        <dbReference type="PROSITE" id="PS51071"/>
    </source>
</evidence>
<proteinExistence type="predicted"/>
<gene>
    <name evidence="2" type="ORF">JOC27_001193</name>
</gene>
<dbReference type="PANTHER" id="PTHR30514">
    <property type="entry name" value="GLUCOKINASE"/>
    <property type="match status" value="1"/>
</dbReference>
<comment type="caution">
    <text evidence="2">The sequence shown here is derived from an EMBL/GenBank/DDBJ whole genome shotgun (WGS) entry which is preliminary data.</text>
</comment>
<dbReference type="Gene3D" id="1.10.10.10">
    <property type="entry name" value="Winged helix-like DNA-binding domain superfamily/Winged helix DNA-binding domain"/>
    <property type="match status" value="1"/>
</dbReference>
<keyword evidence="2" id="KW-0238">DNA-binding</keyword>